<comment type="catalytic activity">
    <reaction evidence="6 7">
        <text>4 porphobilinogen + H2O = hydroxymethylbilane + 4 NH4(+)</text>
        <dbReference type="Rhea" id="RHEA:13185"/>
        <dbReference type="ChEBI" id="CHEBI:15377"/>
        <dbReference type="ChEBI" id="CHEBI:28938"/>
        <dbReference type="ChEBI" id="CHEBI:57845"/>
        <dbReference type="ChEBI" id="CHEBI:58126"/>
        <dbReference type="EC" id="2.5.1.61"/>
    </reaction>
</comment>
<dbReference type="Gene3D" id="3.30.160.40">
    <property type="entry name" value="Porphobilinogen deaminase, C-terminal domain"/>
    <property type="match status" value="1"/>
</dbReference>
<dbReference type="AlphaFoldDB" id="A0A399E733"/>
<evidence type="ECO:0000256" key="3">
    <source>
        <dbReference type="ARBA" id="ARBA00011245"/>
    </source>
</evidence>
<evidence type="ECO:0000313" key="10">
    <source>
        <dbReference type="Proteomes" id="UP000266089"/>
    </source>
</evidence>
<accession>A0A399E733</accession>
<keyword evidence="4 7" id="KW-0808">Transferase</keyword>
<dbReference type="Gene3D" id="3.40.190.10">
    <property type="entry name" value="Periplasmic binding protein-like II"/>
    <property type="match status" value="2"/>
</dbReference>
<dbReference type="GO" id="GO:0004418">
    <property type="term" value="F:hydroxymethylbilane synthase activity"/>
    <property type="evidence" value="ECO:0007669"/>
    <property type="project" value="UniProtKB-UniRule"/>
</dbReference>
<evidence type="ECO:0000256" key="4">
    <source>
        <dbReference type="ARBA" id="ARBA00022679"/>
    </source>
</evidence>
<dbReference type="SUPFAM" id="SSF54782">
    <property type="entry name" value="Porphobilinogen deaminase (hydroxymethylbilane synthase), C-terminal domain"/>
    <property type="match status" value="1"/>
</dbReference>
<comment type="similarity">
    <text evidence="2 7">Belongs to the HMBS family.</text>
</comment>
<evidence type="ECO:0000313" key="9">
    <source>
        <dbReference type="EMBL" id="RIH79009.1"/>
    </source>
</evidence>
<comment type="miscellaneous">
    <text evidence="7">The porphobilinogen subunits are added to the dipyrromethane group.</text>
</comment>
<evidence type="ECO:0000259" key="8">
    <source>
        <dbReference type="Pfam" id="PF01379"/>
    </source>
</evidence>
<feature type="modified residue" description="S-(dipyrrolylmethanemethyl)cysteine" evidence="7">
    <location>
        <position position="244"/>
    </location>
</feature>
<comment type="cofactor">
    <cofactor evidence="7">
        <name>dipyrromethane</name>
        <dbReference type="ChEBI" id="CHEBI:60342"/>
    </cofactor>
    <text evidence="7">Binds 1 dipyrromethane group covalently.</text>
</comment>
<dbReference type="EC" id="2.5.1.61" evidence="7"/>
<dbReference type="PRINTS" id="PR00151">
    <property type="entry name" value="PORPHBDMNASE"/>
</dbReference>
<dbReference type="RefSeq" id="WP_043982984.1">
    <property type="nucleotide sequence ID" value="NZ_JBHSXZ010000028.1"/>
</dbReference>
<dbReference type="Pfam" id="PF01379">
    <property type="entry name" value="Porphobil_deam"/>
    <property type="match status" value="1"/>
</dbReference>
<keyword evidence="5 7" id="KW-0627">Porphyrin biosynthesis</keyword>
<name>A0A399E733_9DEIN</name>
<evidence type="ECO:0000256" key="6">
    <source>
        <dbReference type="ARBA" id="ARBA00048169"/>
    </source>
</evidence>
<dbReference type="SUPFAM" id="SSF53850">
    <property type="entry name" value="Periplasmic binding protein-like II"/>
    <property type="match status" value="1"/>
</dbReference>
<dbReference type="FunFam" id="3.40.190.10:FF:000005">
    <property type="entry name" value="Porphobilinogen deaminase"/>
    <property type="match status" value="1"/>
</dbReference>
<dbReference type="HAMAP" id="MF_00260">
    <property type="entry name" value="Porphobil_deam"/>
    <property type="match status" value="1"/>
</dbReference>
<gene>
    <name evidence="9" type="primary">hemC_1</name>
    <name evidence="7" type="synonym">hemC</name>
    <name evidence="9" type="ORF">Mcate_00522</name>
</gene>
<dbReference type="InterPro" id="IPR000860">
    <property type="entry name" value="HemC"/>
</dbReference>
<comment type="caution">
    <text evidence="9">The sequence shown here is derived from an EMBL/GenBank/DDBJ whole genome shotgun (WGS) entry which is preliminary data.</text>
</comment>
<dbReference type="PANTHER" id="PTHR11557">
    <property type="entry name" value="PORPHOBILINOGEN DEAMINASE"/>
    <property type="match status" value="1"/>
</dbReference>
<dbReference type="InterPro" id="IPR036803">
    <property type="entry name" value="Porphobilinogen_deaminase_C_sf"/>
</dbReference>
<dbReference type="OrthoDB" id="9810298at2"/>
<comment type="subunit">
    <text evidence="3 7">Monomer.</text>
</comment>
<protein>
    <recommendedName>
        <fullName evidence="7">Porphobilinogen deaminase</fullName>
        <shortName evidence="7">PBG</shortName>
        <ecNumber evidence="7">2.5.1.61</ecNumber>
    </recommendedName>
    <alternativeName>
        <fullName evidence="7">Hydroxymethylbilane synthase</fullName>
        <shortName evidence="7">HMBS</shortName>
    </alternativeName>
    <alternativeName>
        <fullName evidence="7">Pre-uroporphyrinogen synthase</fullName>
    </alternativeName>
</protein>
<reference evidence="9 10" key="1">
    <citation type="submission" date="2018-08" db="EMBL/GenBank/DDBJ databases">
        <title>Meiothermus cateniformans JCM 15151 genome sequencing project.</title>
        <authorList>
            <person name="Da Costa M.S."/>
            <person name="Albuquerque L."/>
            <person name="Raposo P."/>
            <person name="Froufe H.J.C."/>
            <person name="Barroso C.S."/>
            <person name="Egas C."/>
        </authorList>
    </citation>
    <scope>NUCLEOTIDE SEQUENCE [LARGE SCALE GENOMIC DNA]</scope>
    <source>
        <strain evidence="9 10">JCM 15151</strain>
    </source>
</reference>
<dbReference type="PIRSF" id="PIRSF001438">
    <property type="entry name" value="4pyrrol_synth_OHMeBilane_synth"/>
    <property type="match status" value="1"/>
</dbReference>
<dbReference type="InterPro" id="IPR022417">
    <property type="entry name" value="Porphobilin_deaminase_N"/>
</dbReference>
<dbReference type="Proteomes" id="UP000266089">
    <property type="component" value="Unassembled WGS sequence"/>
</dbReference>
<organism evidence="9 10">
    <name type="scientific">Meiothermus taiwanensis</name>
    <dbReference type="NCBI Taxonomy" id="172827"/>
    <lineage>
        <taxon>Bacteria</taxon>
        <taxon>Thermotogati</taxon>
        <taxon>Deinococcota</taxon>
        <taxon>Deinococci</taxon>
        <taxon>Thermales</taxon>
        <taxon>Thermaceae</taxon>
        <taxon>Meiothermus</taxon>
    </lineage>
</organism>
<proteinExistence type="inferred from homology"/>
<evidence type="ECO:0000256" key="5">
    <source>
        <dbReference type="ARBA" id="ARBA00023244"/>
    </source>
</evidence>
<dbReference type="GO" id="GO:0006782">
    <property type="term" value="P:protoporphyrinogen IX biosynthetic process"/>
    <property type="evidence" value="ECO:0007669"/>
    <property type="project" value="UniProtKB-UniRule"/>
</dbReference>
<evidence type="ECO:0000256" key="7">
    <source>
        <dbReference type="HAMAP-Rule" id="MF_00260"/>
    </source>
</evidence>
<dbReference type="GO" id="GO:0005737">
    <property type="term" value="C:cytoplasm"/>
    <property type="evidence" value="ECO:0007669"/>
    <property type="project" value="UniProtKB-UniRule"/>
</dbReference>
<dbReference type="EMBL" id="QWKX01000009">
    <property type="protein sequence ID" value="RIH79009.1"/>
    <property type="molecule type" value="Genomic_DNA"/>
</dbReference>
<comment type="function">
    <text evidence="1 7">Tetrapolymerization of the monopyrrole PBG into the hydroxymethylbilane pre-uroporphyrinogen in several discrete steps.</text>
</comment>
<dbReference type="NCBIfam" id="TIGR00212">
    <property type="entry name" value="hemC"/>
    <property type="match status" value="1"/>
</dbReference>
<sequence length="300" mass="32636">MDRVRIATRGSRLALWQAGWVKEQLERQGARVELVVVETQGDRESLPFAQMQGQGFFTKAVQDAVLSGEADLAVHSYKDLPSARPEGLVIAAVPPREDPREVLLVRAEALDEAAQGLPVRPGALAGTSAARRQAQLRQLRPDLSLKELRGNVPTRVDKLRRGEYDAILLAYAGLKRLELDLRGLYTQVLPTTVMVPAPAQGALALECRSDDQRLKTLLQPLDDPQARRTVGAERGLMQKLAGGCQLALGALAQATPQGLALLAWYGGRRYQAQAPTPEAVAQAVFDQIRAEHPEVVCASH</sequence>
<feature type="domain" description="Porphobilinogen deaminase N-terminal" evidence="8">
    <location>
        <begin position="4"/>
        <end position="215"/>
    </location>
</feature>
<dbReference type="PANTHER" id="PTHR11557:SF0">
    <property type="entry name" value="PORPHOBILINOGEN DEAMINASE"/>
    <property type="match status" value="1"/>
</dbReference>
<evidence type="ECO:0000256" key="1">
    <source>
        <dbReference type="ARBA" id="ARBA00002869"/>
    </source>
</evidence>
<evidence type="ECO:0000256" key="2">
    <source>
        <dbReference type="ARBA" id="ARBA00005638"/>
    </source>
</evidence>